<keyword evidence="1" id="KW-1133">Transmembrane helix</keyword>
<keyword evidence="3" id="KW-1185">Reference proteome</keyword>
<comment type="caution">
    <text evidence="2">The sequence shown here is derived from an EMBL/GenBank/DDBJ whole genome shotgun (WGS) entry which is preliminary data.</text>
</comment>
<protein>
    <submittedName>
        <fullName evidence="2">Uncharacterized protein</fullName>
    </submittedName>
</protein>
<reference evidence="3" key="1">
    <citation type="submission" date="2017-10" db="EMBL/GenBank/DDBJ databases">
        <title>Rapid genome shrinkage in a self-fertile nematode reveals novel sperm competition proteins.</title>
        <authorList>
            <person name="Yin D."/>
            <person name="Schwarz E.M."/>
            <person name="Thomas C.G."/>
            <person name="Felde R.L."/>
            <person name="Korf I.F."/>
            <person name="Cutter A.D."/>
            <person name="Schartner C.M."/>
            <person name="Ralston E.J."/>
            <person name="Meyer B.J."/>
            <person name="Haag E.S."/>
        </authorList>
    </citation>
    <scope>NUCLEOTIDE SEQUENCE [LARGE SCALE GENOMIC DNA]</scope>
    <source>
        <strain evidence="3">JU1422</strain>
    </source>
</reference>
<evidence type="ECO:0000313" key="3">
    <source>
        <dbReference type="Proteomes" id="UP000230233"/>
    </source>
</evidence>
<organism evidence="2 3">
    <name type="scientific">Caenorhabditis nigoni</name>
    <dbReference type="NCBI Taxonomy" id="1611254"/>
    <lineage>
        <taxon>Eukaryota</taxon>
        <taxon>Metazoa</taxon>
        <taxon>Ecdysozoa</taxon>
        <taxon>Nematoda</taxon>
        <taxon>Chromadorea</taxon>
        <taxon>Rhabditida</taxon>
        <taxon>Rhabditina</taxon>
        <taxon>Rhabditomorpha</taxon>
        <taxon>Rhabditoidea</taxon>
        <taxon>Rhabditidae</taxon>
        <taxon>Peloderinae</taxon>
        <taxon>Caenorhabditis</taxon>
    </lineage>
</organism>
<sequence length="88" mass="10333">MTSTPAYNWDESTRTYLTGRFTLGIFIVILFVAIIVRYFIFEVFRIPETKFGFQIAFCVHVRMDFIREKKRRSGKVCMIPSGPKKSEV</sequence>
<name>A0A2G5VMT3_9PELO</name>
<keyword evidence="1" id="KW-0812">Transmembrane</keyword>
<dbReference type="EMBL" id="PDUG01000001">
    <property type="protein sequence ID" value="PIC53119.1"/>
    <property type="molecule type" value="Genomic_DNA"/>
</dbReference>
<dbReference type="AlphaFoldDB" id="A0A2G5VMT3"/>
<dbReference type="OrthoDB" id="10399183at2759"/>
<keyword evidence="1" id="KW-0472">Membrane</keyword>
<dbReference type="Proteomes" id="UP000230233">
    <property type="component" value="Chromosome I"/>
</dbReference>
<feature type="transmembrane region" description="Helical" evidence="1">
    <location>
        <begin position="20"/>
        <end position="40"/>
    </location>
</feature>
<evidence type="ECO:0000256" key="1">
    <source>
        <dbReference type="SAM" id="Phobius"/>
    </source>
</evidence>
<proteinExistence type="predicted"/>
<evidence type="ECO:0000313" key="2">
    <source>
        <dbReference type="EMBL" id="PIC53119.1"/>
    </source>
</evidence>
<accession>A0A2G5VMT3</accession>
<gene>
    <name evidence="2" type="primary">Cnig_chr_I.g2955</name>
    <name evidence="2" type="ORF">B9Z55_002955</name>
</gene>